<dbReference type="AlphaFoldDB" id="A0A4S4BMK8"/>
<dbReference type="PANTHER" id="PTHR36112:SF1">
    <property type="entry name" value="RIBOSOMAL RNA SMALL SUBUNIT METHYLTRANSFERASE J"/>
    <property type="match status" value="1"/>
</dbReference>
<dbReference type="InterPro" id="IPR007536">
    <property type="entry name" value="16SrRNA_methylTrfase_J"/>
</dbReference>
<dbReference type="EMBL" id="SSNT01000023">
    <property type="protein sequence ID" value="THF75991.1"/>
    <property type="molecule type" value="Genomic_DNA"/>
</dbReference>
<reference evidence="1 2" key="1">
    <citation type="submission" date="2019-04" db="EMBL/GenBank/DDBJ databases">
        <title>Bacillus sediminilitoris sp. nov., isolated from a tidal flat sediment on the East China Sea.</title>
        <authorList>
            <person name="Wei Y."/>
            <person name="Mao H."/>
            <person name="Fang J."/>
        </authorList>
    </citation>
    <scope>NUCLEOTIDE SEQUENCE [LARGE SCALE GENOMIC DNA]</scope>
    <source>
        <strain evidence="1 2">DSL-17</strain>
    </source>
</reference>
<name>A0A4S4BMK8_9BACI</name>
<dbReference type="GO" id="GO:0008990">
    <property type="term" value="F:rRNA (guanine-N2-)-methyltransferase activity"/>
    <property type="evidence" value="ECO:0007669"/>
    <property type="project" value="InterPro"/>
</dbReference>
<keyword evidence="2" id="KW-1185">Reference proteome</keyword>
<organism evidence="1 2">
    <name type="scientific">Metabacillus sediminilitoris</name>
    <dbReference type="NCBI Taxonomy" id="2567941"/>
    <lineage>
        <taxon>Bacteria</taxon>
        <taxon>Bacillati</taxon>
        <taxon>Bacillota</taxon>
        <taxon>Bacilli</taxon>
        <taxon>Bacillales</taxon>
        <taxon>Bacillaceae</taxon>
        <taxon>Metabacillus</taxon>
    </lineage>
</organism>
<evidence type="ECO:0000313" key="1">
    <source>
        <dbReference type="EMBL" id="THF75991.1"/>
    </source>
</evidence>
<dbReference type="Proteomes" id="UP000310334">
    <property type="component" value="Unassembled WGS sequence"/>
</dbReference>
<dbReference type="Pfam" id="PF04445">
    <property type="entry name" value="SAM_MT"/>
    <property type="match status" value="1"/>
</dbReference>
<comment type="caution">
    <text evidence="1">The sequence shown here is derived from an EMBL/GenBank/DDBJ whole genome shotgun (WGS) entry which is preliminary data.</text>
</comment>
<dbReference type="SUPFAM" id="SSF53335">
    <property type="entry name" value="S-adenosyl-L-methionine-dependent methyltransferases"/>
    <property type="match status" value="1"/>
</dbReference>
<gene>
    <name evidence="1" type="ORF">E6W99_22545</name>
</gene>
<dbReference type="OrthoDB" id="1653798at2"/>
<dbReference type="Gene3D" id="3.40.50.150">
    <property type="entry name" value="Vaccinia Virus protein VP39"/>
    <property type="match status" value="1"/>
</dbReference>
<dbReference type="InterPro" id="IPR029063">
    <property type="entry name" value="SAM-dependent_MTases_sf"/>
</dbReference>
<dbReference type="PANTHER" id="PTHR36112">
    <property type="entry name" value="RIBOSOMAL RNA SMALL SUBUNIT METHYLTRANSFERASE J"/>
    <property type="match status" value="1"/>
</dbReference>
<proteinExistence type="predicted"/>
<sequence length="259" mass="29258">MIVTTSGRPDNQLIQLANEISLELNGTFIKRNKQAVQDMKSAFQDTLLVVGKNRLELHVIDHESPLFFHPNSAMFRIKRLQKGESDLLCETCGLKEGDSFLDCTLGLASDSIIASFVVGDTGYVKGIEASQSLAYIVKKGLQQWETGIQTFDEAMKRIEVTSSDHLSFLQSCPDKSFDVIYFDPMFEETIEASIGLLPLKSLANYSQLDVKTIKEAKRVGKRRIVLKDHWKSDRFMKLGFNVNIRKSAKFHYGVIEINE</sequence>
<protein>
    <recommendedName>
        <fullName evidence="3">SAM-dependent methyltransferase</fullName>
    </recommendedName>
</protein>
<evidence type="ECO:0000313" key="2">
    <source>
        <dbReference type="Proteomes" id="UP000310334"/>
    </source>
</evidence>
<dbReference type="RefSeq" id="WP_136358076.1">
    <property type="nucleotide sequence ID" value="NZ_CP046266.1"/>
</dbReference>
<evidence type="ECO:0008006" key="3">
    <source>
        <dbReference type="Google" id="ProtNLM"/>
    </source>
</evidence>
<accession>A0A4S4BMK8</accession>